<organism evidence="1 2">
    <name type="scientific">Colletotrichum truncatum</name>
    <name type="common">Anthracnose fungus</name>
    <name type="synonym">Colletotrichum capsici</name>
    <dbReference type="NCBI Taxonomy" id="5467"/>
    <lineage>
        <taxon>Eukaryota</taxon>
        <taxon>Fungi</taxon>
        <taxon>Dikarya</taxon>
        <taxon>Ascomycota</taxon>
        <taxon>Pezizomycotina</taxon>
        <taxon>Sordariomycetes</taxon>
        <taxon>Hypocreomycetidae</taxon>
        <taxon>Glomerellales</taxon>
        <taxon>Glomerellaceae</taxon>
        <taxon>Colletotrichum</taxon>
        <taxon>Colletotrichum truncatum species complex</taxon>
    </lineage>
</organism>
<reference evidence="1 2" key="1">
    <citation type="journal article" date="2020" name="Phytopathology">
        <title>Genome Sequence Resources of Colletotrichum truncatum, C. plurivorum, C. musicola, and C. sojae: Four Species Pathogenic to Soybean (Glycine max).</title>
        <authorList>
            <person name="Rogerio F."/>
            <person name="Boufleur T.R."/>
            <person name="Ciampi-Guillardi M."/>
            <person name="Sukno S.A."/>
            <person name="Thon M.R."/>
            <person name="Massola Junior N.S."/>
            <person name="Baroncelli R."/>
        </authorList>
    </citation>
    <scope>NUCLEOTIDE SEQUENCE [LARGE SCALE GENOMIC DNA]</scope>
    <source>
        <strain evidence="1 2">CMES1059</strain>
    </source>
</reference>
<dbReference type="Proteomes" id="UP000805649">
    <property type="component" value="Unassembled WGS sequence"/>
</dbReference>
<evidence type="ECO:0000313" key="2">
    <source>
        <dbReference type="Proteomes" id="UP000805649"/>
    </source>
</evidence>
<name>A0ACC3ZB04_COLTU</name>
<proteinExistence type="predicted"/>
<dbReference type="EMBL" id="VUJX02000002">
    <property type="protein sequence ID" value="KAL0941339.1"/>
    <property type="molecule type" value="Genomic_DNA"/>
</dbReference>
<evidence type="ECO:0000313" key="1">
    <source>
        <dbReference type="EMBL" id="KAL0941339.1"/>
    </source>
</evidence>
<comment type="caution">
    <text evidence="1">The sequence shown here is derived from an EMBL/GenBank/DDBJ whole genome shotgun (WGS) entry which is preliminary data.</text>
</comment>
<keyword evidence="2" id="KW-1185">Reference proteome</keyword>
<sequence>MIAKTVVGEVGQLPACNRPLVFQLSISTLTTTRQRISACNVWANNFRRIAAPYYVASVAETEEVVPHIGWTPAKSASDTGGRVAAQSFRHLRTYLEFGYRAEERSILFATMGDTTVGVYVGARSLRLHTFHHAASRWSNGSCVDTTPYAEDYLFNSTIIDIVKPAIPPTRLPNNNSTGDSTIAARSSRFLHARADCRAIQVDSGNTCATLLTRCGNGLTAADSHKYNPSSSLCSTLTVGQMICCTSGDLPSAPEPEGNADGTCRMETVDDGDDCGKLVTRIGNGLTAAQLYKYNDDTKLCSTLVPGQRVCCTTGKLPDIRPKQKRDGSCAAYQIKYGDSCSKIAFFNGVTIDELKSFNKDTWGYGNMSPPKRPHFS</sequence>
<gene>
    <name evidence="1" type="ORF">CTRU02_204102</name>
</gene>
<accession>A0ACC3ZB04</accession>
<protein>
    <submittedName>
        <fullName evidence="1">Killer toxin subunits alpha/beta 5</fullName>
    </submittedName>
</protein>